<gene>
    <name evidence="2" type="ORF">OCK74_02125</name>
</gene>
<evidence type="ECO:0000313" key="3">
    <source>
        <dbReference type="Proteomes" id="UP001155483"/>
    </source>
</evidence>
<sequence>MRIMHFCFSRKYVSYSLLTMLTIALLFACKKSEDVAKPPVIAYAQKIIVCSEDAPLLPVRPDSTGGAITEYSISPVLPKGIVIDKLSGVISGTPSDTLTPTQFVVKAMGPGGFDTDTLTLAIGTVGFNYGTTPTYTFELNSTALNTTPLSPTIIAGTFSRYFVSPYPDSLSYYGLTFNPQTGQISGSPAKLTSSTEVPRPYTVTITGISSANKAASATISFILNDWKPNFTYTFKGSFTAGTDIGPNLQPTLLTPSGLGLIKKYIIAPGSPALPAGLTLDATTGKIGGNPTAAANVTVVVRGMNTGGYTDVNVPLKIDATAIAPQINYMLAWTSGSLIDTVCARIVSGGTIYLTRNDSTNLTGTGAAIPAMYLNPLLLAGQPSNYSVSPAYSSTTDGLSFATATGIISGAAKTGTATIADRAVTVNNAAPGGPVGTFNVKIVANSPYFTYSSGMKRSELSNSFAFLQNQPVSVATATPNGYPGYTTTQLAAVGSLGGGTYAIYPTTSTTPTLASLGLTFNTATGAISGTPTSNTMSNTNYPSYYYLVVGTKADGSFTFYKIRIRVFRNETDWMNLQVYP</sequence>
<dbReference type="AlphaFoldDB" id="A0A9X2XMT1"/>
<dbReference type="Proteomes" id="UP001155483">
    <property type="component" value="Unassembled WGS sequence"/>
</dbReference>
<comment type="caution">
    <text evidence="2">The sequence shown here is derived from an EMBL/GenBank/DDBJ whole genome shotgun (WGS) entry which is preliminary data.</text>
</comment>
<accession>A0A9X2XMT1</accession>
<protein>
    <submittedName>
        <fullName evidence="2">Ig domain-containing protein</fullName>
    </submittedName>
</protein>
<dbReference type="Pfam" id="PF05345">
    <property type="entry name" value="He_PIG"/>
    <property type="match status" value="2"/>
</dbReference>
<reference evidence="2" key="1">
    <citation type="submission" date="2022-09" db="EMBL/GenBank/DDBJ databases">
        <authorList>
            <person name="Yuan C."/>
            <person name="Ke Z."/>
        </authorList>
    </citation>
    <scope>NUCLEOTIDE SEQUENCE</scope>
    <source>
        <strain evidence="2">LB-8</strain>
    </source>
</reference>
<keyword evidence="3" id="KW-1185">Reference proteome</keyword>
<proteinExistence type="predicted"/>
<dbReference type="EMBL" id="JAOTIF010000001">
    <property type="protein sequence ID" value="MCU7547888.1"/>
    <property type="molecule type" value="Genomic_DNA"/>
</dbReference>
<dbReference type="InterPro" id="IPR013783">
    <property type="entry name" value="Ig-like_fold"/>
</dbReference>
<dbReference type="PROSITE" id="PS51257">
    <property type="entry name" value="PROKAR_LIPOPROTEIN"/>
    <property type="match status" value="1"/>
</dbReference>
<dbReference type="RefSeq" id="WP_279295332.1">
    <property type="nucleotide sequence ID" value="NZ_JAOTIF010000001.1"/>
</dbReference>
<keyword evidence="1" id="KW-0732">Signal</keyword>
<name>A0A9X2XMT1_9BACT</name>
<feature type="signal peptide" evidence="1">
    <location>
        <begin position="1"/>
        <end position="28"/>
    </location>
</feature>
<feature type="chain" id="PRO_5040846561" evidence="1">
    <location>
        <begin position="29"/>
        <end position="579"/>
    </location>
</feature>
<dbReference type="Gene3D" id="2.60.40.10">
    <property type="entry name" value="Immunoglobulins"/>
    <property type="match status" value="2"/>
</dbReference>
<evidence type="ECO:0000256" key="1">
    <source>
        <dbReference type="SAM" id="SignalP"/>
    </source>
</evidence>
<organism evidence="2 3">
    <name type="scientific">Paraflavisolibacter caeni</name>
    <dbReference type="NCBI Taxonomy" id="2982496"/>
    <lineage>
        <taxon>Bacteria</taxon>
        <taxon>Pseudomonadati</taxon>
        <taxon>Bacteroidota</taxon>
        <taxon>Chitinophagia</taxon>
        <taxon>Chitinophagales</taxon>
        <taxon>Chitinophagaceae</taxon>
        <taxon>Paraflavisolibacter</taxon>
    </lineage>
</organism>
<reference evidence="2" key="2">
    <citation type="submission" date="2023-04" db="EMBL/GenBank/DDBJ databases">
        <title>Paracnuella aquatica gen. nov., sp. nov., a member of the family Chitinophagaceae isolated from a hot spring.</title>
        <authorList>
            <person name="Wang C."/>
        </authorList>
    </citation>
    <scope>NUCLEOTIDE SEQUENCE</scope>
    <source>
        <strain evidence="2">LB-8</strain>
    </source>
</reference>
<evidence type="ECO:0000313" key="2">
    <source>
        <dbReference type="EMBL" id="MCU7547888.1"/>
    </source>
</evidence>